<gene>
    <name evidence="1" type="ORF">B0I26_11148</name>
</gene>
<dbReference type="GO" id="GO:0015035">
    <property type="term" value="F:protein-disulfide reductase activity"/>
    <property type="evidence" value="ECO:0007669"/>
    <property type="project" value="InterPro"/>
</dbReference>
<organism evidence="1 2">
    <name type="scientific">Paranoxybacillus vitaminiphilus</name>
    <dbReference type="NCBI Taxonomy" id="581036"/>
    <lineage>
        <taxon>Bacteria</taxon>
        <taxon>Bacillati</taxon>
        <taxon>Bacillota</taxon>
        <taxon>Bacilli</taxon>
        <taxon>Bacillales</taxon>
        <taxon>Anoxybacillaceae</taxon>
        <taxon>Paranoxybacillus</taxon>
    </lineage>
</organism>
<keyword evidence="2" id="KW-1185">Reference proteome</keyword>
<sequence>MEKTILFDGICNFCNASVRFIIKRDPQSRFRFASLQSEVGQKMLIKYKIPGNINSFIFIDGERCYTKSSAALRVCKHLKGFWKLFYVFILVPRPLRDRCYHFIAENRYKWFGKRESCMIPTPDIRSRFLE</sequence>
<comment type="caution">
    <text evidence="1">The sequence shown here is derived from an EMBL/GenBank/DDBJ whole genome shotgun (WGS) entry which is preliminary data.</text>
</comment>
<dbReference type="Proteomes" id="UP000248555">
    <property type="component" value="Unassembled WGS sequence"/>
</dbReference>
<reference evidence="1 2" key="1">
    <citation type="submission" date="2018-06" db="EMBL/GenBank/DDBJ databases">
        <title>Genomic Encyclopedia of Type Strains, Phase III (KMG-III): the genomes of soil and plant-associated and newly described type strains.</title>
        <authorList>
            <person name="Whitman W."/>
        </authorList>
    </citation>
    <scope>NUCLEOTIDE SEQUENCE [LARGE SCALE GENOMIC DNA]</scope>
    <source>
        <strain evidence="1 2">CGMCC 1.8979</strain>
    </source>
</reference>
<protein>
    <submittedName>
        <fullName evidence="1">Putative DCC family thiol-disulfide oxidoreductase YuxK</fullName>
    </submittedName>
</protein>
<dbReference type="PANTHER" id="PTHR33639">
    <property type="entry name" value="THIOL-DISULFIDE OXIDOREDUCTASE DCC"/>
    <property type="match status" value="1"/>
</dbReference>
<dbReference type="AlphaFoldDB" id="A0A327YCM3"/>
<dbReference type="RefSeq" id="WP_111645771.1">
    <property type="nucleotide sequence ID" value="NZ_QLMH01000011.1"/>
</dbReference>
<dbReference type="Pfam" id="PF04134">
    <property type="entry name" value="DCC1-like"/>
    <property type="match status" value="1"/>
</dbReference>
<name>A0A327YCM3_9BACL</name>
<dbReference type="InterPro" id="IPR052927">
    <property type="entry name" value="DCC_oxidoreductase"/>
</dbReference>
<dbReference type="EMBL" id="QLMH01000011">
    <property type="protein sequence ID" value="RAK18231.1"/>
    <property type="molecule type" value="Genomic_DNA"/>
</dbReference>
<dbReference type="InterPro" id="IPR007263">
    <property type="entry name" value="DCC1-like"/>
</dbReference>
<accession>A0A327YCM3</accession>
<evidence type="ECO:0000313" key="2">
    <source>
        <dbReference type="Proteomes" id="UP000248555"/>
    </source>
</evidence>
<proteinExistence type="predicted"/>
<dbReference type="OrthoDB" id="9785438at2"/>
<evidence type="ECO:0000313" key="1">
    <source>
        <dbReference type="EMBL" id="RAK18231.1"/>
    </source>
</evidence>
<dbReference type="PANTHER" id="PTHR33639:SF2">
    <property type="entry name" value="DUF393 DOMAIN-CONTAINING PROTEIN"/>
    <property type="match status" value="1"/>
</dbReference>